<gene>
    <name evidence="2" type="ORF">BJ212DRAFT_1346259</name>
</gene>
<reference evidence="2" key="1">
    <citation type="journal article" date="2020" name="New Phytol.">
        <title>Comparative genomics reveals dynamic genome evolution in host specialist ectomycorrhizal fungi.</title>
        <authorList>
            <person name="Lofgren L.A."/>
            <person name="Nguyen N.H."/>
            <person name="Vilgalys R."/>
            <person name="Ruytinx J."/>
            <person name="Liao H.L."/>
            <person name="Branco S."/>
            <person name="Kuo A."/>
            <person name="LaButti K."/>
            <person name="Lipzen A."/>
            <person name="Andreopoulos W."/>
            <person name="Pangilinan J."/>
            <person name="Riley R."/>
            <person name="Hundley H."/>
            <person name="Na H."/>
            <person name="Barry K."/>
            <person name="Grigoriev I.V."/>
            <person name="Stajich J.E."/>
            <person name="Kennedy P.G."/>
        </authorList>
    </citation>
    <scope>NUCLEOTIDE SEQUENCE</scope>
    <source>
        <strain evidence="2">MN1</strain>
    </source>
</reference>
<name>A0A9P7EDS8_9AGAM</name>
<dbReference type="RefSeq" id="XP_041194431.1">
    <property type="nucleotide sequence ID" value="XM_041335336.1"/>
</dbReference>
<sequence>MPYHGDMFCPCHLPITPASHAILIKDQGGMMIQLFSKLDVQIFQLYSIIALPVRLTYPMAPQKRRSGQSFGESSSSSIKRSTPPSSPTKQRSTERFTLPDGSTAHRVPAPSPSPSPSHSCHHTILFYDNGNPGVSVKNVLNGECVQDNPELDFKAGFLKIVFQWPGYDSSDVHTSRHITVNPNTRQELAVALCTALHNFYLSVSKISPSVEFGPWALCSRVRLRNIMLMSLHSNAGMWFPEFYVLRR</sequence>
<organism evidence="2 3">
    <name type="scientific">Suillus subaureus</name>
    <dbReference type="NCBI Taxonomy" id="48587"/>
    <lineage>
        <taxon>Eukaryota</taxon>
        <taxon>Fungi</taxon>
        <taxon>Dikarya</taxon>
        <taxon>Basidiomycota</taxon>
        <taxon>Agaricomycotina</taxon>
        <taxon>Agaricomycetes</taxon>
        <taxon>Agaricomycetidae</taxon>
        <taxon>Boletales</taxon>
        <taxon>Suillineae</taxon>
        <taxon>Suillaceae</taxon>
        <taxon>Suillus</taxon>
    </lineage>
</organism>
<feature type="compositionally biased region" description="Low complexity" evidence="1">
    <location>
        <begin position="67"/>
        <end position="90"/>
    </location>
</feature>
<keyword evidence="3" id="KW-1185">Reference proteome</keyword>
<evidence type="ECO:0000256" key="1">
    <source>
        <dbReference type="SAM" id="MobiDB-lite"/>
    </source>
</evidence>
<dbReference type="GeneID" id="64629353"/>
<dbReference type="EMBL" id="JABBWG010000011">
    <property type="protein sequence ID" value="KAG1818559.1"/>
    <property type="molecule type" value="Genomic_DNA"/>
</dbReference>
<dbReference type="OrthoDB" id="2660931at2759"/>
<proteinExistence type="predicted"/>
<evidence type="ECO:0000313" key="2">
    <source>
        <dbReference type="EMBL" id="KAG1818559.1"/>
    </source>
</evidence>
<comment type="caution">
    <text evidence="2">The sequence shown here is derived from an EMBL/GenBank/DDBJ whole genome shotgun (WGS) entry which is preliminary data.</text>
</comment>
<evidence type="ECO:0000313" key="3">
    <source>
        <dbReference type="Proteomes" id="UP000807769"/>
    </source>
</evidence>
<protein>
    <submittedName>
        <fullName evidence="2">Uncharacterized protein</fullName>
    </submittedName>
</protein>
<dbReference type="Proteomes" id="UP000807769">
    <property type="component" value="Unassembled WGS sequence"/>
</dbReference>
<accession>A0A9P7EDS8</accession>
<feature type="region of interest" description="Disordered" evidence="1">
    <location>
        <begin position="62"/>
        <end position="117"/>
    </location>
</feature>
<dbReference type="AlphaFoldDB" id="A0A9P7EDS8"/>